<keyword evidence="6 8" id="KW-0720">Serine protease</keyword>
<feature type="region of interest" description="Disordered" evidence="9">
    <location>
        <begin position="1472"/>
        <end position="1515"/>
    </location>
</feature>
<comment type="similarity">
    <text evidence="8">Belongs to the peptidase S8 family.</text>
</comment>
<feature type="active site" description="Charge relay system" evidence="8">
    <location>
        <position position="1163"/>
    </location>
</feature>
<dbReference type="InterPro" id="IPR018371">
    <property type="entry name" value="Chitin-binding_1_CS"/>
</dbReference>
<evidence type="ECO:0000256" key="5">
    <source>
        <dbReference type="ARBA" id="ARBA00022801"/>
    </source>
</evidence>
<dbReference type="InterPro" id="IPR001223">
    <property type="entry name" value="Glyco_hydro18_cat"/>
</dbReference>
<comment type="similarity">
    <text evidence="1">Belongs to the glycosyl hydrolase 18 family. Chitinase class V subfamily.</text>
</comment>
<dbReference type="SMART" id="SM00636">
    <property type="entry name" value="Glyco_18"/>
    <property type="match status" value="1"/>
</dbReference>
<feature type="compositionally biased region" description="Basic and acidic residues" evidence="9">
    <location>
        <begin position="1021"/>
        <end position="1035"/>
    </location>
</feature>
<dbReference type="PANTHER" id="PTHR11177">
    <property type="entry name" value="CHITINASE"/>
    <property type="match status" value="1"/>
</dbReference>
<dbReference type="PROSITE" id="PS00026">
    <property type="entry name" value="CHIT_BIND_I_1"/>
    <property type="match status" value="1"/>
</dbReference>
<keyword evidence="4 8" id="KW-0645">Protease</keyword>
<feature type="chain" id="PRO_5005835277" description="chitinase" evidence="10">
    <location>
        <begin position="27"/>
        <end position="1759"/>
    </location>
</feature>
<evidence type="ECO:0000256" key="7">
    <source>
        <dbReference type="PROSITE-ProRule" id="PRU00261"/>
    </source>
</evidence>
<comment type="caution">
    <text evidence="7">Lacks conserved residue(s) required for the propagation of feature annotation.</text>
</comment>
<accession>A0A0M9EUH1</accession>
<evidence type="ECO:0000256" key="1">
    <source>
        <dbReference type="ARBA" id="ARBA00008682"/>
    </source>
</evidence>
<evidence type="ECO:0000259" key="11">
    <source>
        <dbReference type="PROSITE" id="PS50941"/>
    </source>
</evidence>
<comment type="caution">
    <text evidence="13">The sequence shown here is derived from an EMBL/GenBank/DDBJ whole genome shotgun (WGS) entry which is preliminary data.</text>
</comment>
<dbReference type="SUPFAM" id="SSF57016">
    <property type="entry name" value="Plant lectins/antimicrobial peptides"/>
    <property type="match status" value="1"/>
</dbReference>
<dbReference type="Pfam" id="PF00704">
    <property type="entry name" value="Glyco_hydro_18"/>
    <property type="match status" value="1"/>
</dbReference>
<feature type="disulfide bond" evidence="7">
    <location>
        <begin position="156"/>
        <end position="170"/>
    </location>
</feature>
<keyword evidence="14" id="KW-1185">Reference proteome</keyword>
<keyword evidence="10" id="KW-0732">Signal</keyword>
<sequence>MRSQLSRFALLVAASQVILFTSLVHTYDEAPDTHGSHQERAAKNLWPIDVIFNKIQHSPAHQNPDEAPPVHIPADAIGMNKSLTNYTSASHLQTRGASLLQKRDALRCDNGPCIDGSICGYGPDYCGDGCQSQCDATAMCGEFSEDADMPCGMKLCCSATGWCGTTEVYCDNADPIHKTLPCQAGYGSCTISGPPACPKGSGGSSGRTIGYYQSWNVRTRLCNKVSPKQLDTSKFTHIFFSFAFIDPSSFKIAPAHQDDIELMKEFTSLASSKLKTWIAIGGFDFSNPEVATHKTWSQMVSNKANRAAFISSVREYMDTFGFSGVDLDWEYPGDPKRGGNKLADTRNLVALVREMRAAFGQSYGISLTLAPDYWYLRWFDAKAMEPYVDFFGFMAYDLHGSWDADVLTLGKKVRGQADIREIRNNTVPLWFEGLNPQKLNFGLAMYGRGYTLSDPSCNQLLCGFSGPSKPAPCTGFGGVMSLIEIQQLIKKKNLKPQYLPDSMMKQITWDDQWIGYDDEETFEAKRAFADSLCFGGTMIWSIDFQVPGSGSPDDPEGEVVYLDPSVYSGTPAQCTGPCQLVLPPRALPSKTTISIPPYTTSLEVAPGSTKTITVTVPEIVTESMDYYNVRITSGQDQGTLTPTPSINIKPITTTLTLEGGSTQVRTLTLPPWPKIIGGTIMPGMPGATKTQTSKTGNPWIITGPTQGDNPPEPTWEPYTKTPFGQEEPSPTWPVSWEVNPVETDVSEDGEDDDGDGPKSKTTCKLWFFWVCISWPEFEIDIKGWEWNIPPGILPPGPPPIDKIKLPPGFTIKGTLPPWPKMTVLPGGQIAPPPKPEGCTPAEASLCLTTSAFATTVSNGVTRTTATQVKSTCATITGCNFKDVEATKEVESCKLTKRAVDIGDMMPEVTGLPENEKRSLTKRRLMPDWSCESNGLGAFLILTSPTSSIARRIVIQLLNERKEQLNARGMDADYQEFRADDLGFTGFFVLHNAGHLAMAYFNSEEVPEVRVAYRNGVKPFAKRSDPLPRPKNDYKPKNHSKSASNKGHASKYPQPYSQHGSLAKRSEQDSADRMWHLSMVSMPENYPFDLDFSYVDTSKPRHEPSNKIFTHYYDSSGGSGQTVYVVDGGWFGAQEPDYANANPTQLLPDPIWQLTDSPYEDKAHGYLVSSYAVGHSMGIARAANLVFIPFRMTGAFVGERAIEVLLMIANHQNGKMNNKAVVNMSYGNQFNATNHQALWVTHGMLLRLIEEKYGTVFVCAAGNFPDRPFHEPQRSMQTLKAKFIIGAVDGYSKRADFNVFDEMITHWAPGVQLPYNRPLPNLEQYKDGASGTSFAAPLVAGLIAYIRGHPGAAQAGVSTPEQVRAVIDSKKRVLSYNPGRPDKKEVVIYNGQERPAWVDPTACNPGAIPKRGLRSRDSASSCEMPDPEDGGGEGTRPRFGPPVEFRPGTPGPLCSDVCGRLCDGFWCTFNPTGTNPDFSKPTSPADNSDSGSGSGSDGGNSGGSAPIHLSNLPDLPTPTDISGVPVGKVCLASITAVVCNGGPRGGVCQTSTSCISTGVDPNFPTITAWQPPASSSGATCASSTTWTLLGGPKGQATITSSACASWTPKETPKPEPVPKGRCITAHTYMRNCIGSPDSMYVQVWENGVLVCDSGNGIWFASENSVYRMDCAGKAKVSVTDNGSQLTYTSDDGFSITGKNYKRQSDTWVCGTKPGRGGMPDVDIKGFLFENTFMTNSCEGCPVPSLCDYDHTMCPFDGQCK</sequence>
<feature type="compositionally biased region" description="Gly residues" evidence="9">
    <location>
        <begin position="1491"/>
        <end position="1501"/>
    </location>
</feature>
<dbReference type="EC" id="3.2.1.14" evidence="2"/>
<dbReference type="Proteomes" id="UP000037904">
    <property type="component" value="Unassembled WGS sequence"/>
</dbReference>
<feature type="disulfide bond" evidence="7">
    <location>
        <begin position="151"/>
        <end position="163"/>
    </location>
</feature>
<reference evidence="13 14" key="1">
    <citation type="submission" date="2015-04" db="EMBL/GenBank/DDBJ databases">
        <title>The draft genome sequence of Fusarium langsethiae, a T-2/HT-2 mycotoxin producer.</title>
        <authorList>
            <person name="Lysoe E."/>
            <person name="Divon H.H."/>
            <person name="Terzi V."/>
            <person name="Orru L."/>
            <person name="Lamontanara A."/>
            <person name="Kolseth A.-K."/>
            <person name="Frandsen R.J."/>
            <person name="Nielsen K."/>
            <person name="Thrane U."/>
        </authorList>
    </citation>
    <scope>NUCLEOTIDE SEQUENCE [LARGE SCALE GENOMIC DNA]</scope>
    <source>
        <strain evidence="13 14">Fl201059</strain>
    </source>
</reference>
<dbReference type="PROSITE" id="PS50941">
    <property type="entry name" value="CHIT_BIND_I_2"/>
    <property type="match status" value="1"/>
</dbReference>
<dbReference type="InterPro" id="IPR001002">
    <property type="entry name" value="Chitin-bd_1"/>
</dbReference>
<dbReference type="InterPro" id="IPR029070">
    <property type="entry name" value="Chitinase_insertion_sf"/>
</dbReference>
<feature type="compositionally biased region" description="Polar residues" evidence="9">
    <location>
        <begin position="1472"/>
        <end position="1484"/>
    </location>
</feature>
<dbReference type="GO" id="GO:0008061">
    <property type="term" value="F:chitin binding"/>
    <property type="evidence" value="ECO:0007669"/>
    <property type="project" value="UniProtKB-UniRule"/>
</dbReference>
<evidence type="ECO:0000256" key="3">
    <source>
        <dbReference type="ARBA" id="ARBA00022669"/>
    </source>
</evidence>
<dbReference type="Gene3D" id="3.20.20.80">
    <property type="entry name" value="Glycosidases"/>
    <property type="match status" value="1"/>
</dbReference>
<dbReference type="GO" id="GO:0005975">
    <property type="term" value="P:carbohydrate metabolic process"/>
    <property type="evidence" value="ECO:0007669"/>
    <property type="project" value="InterPro"/>
</dbReference>
<dbReference type="PROSITE" id="PS51910">
    <property type="entry name" value="GH18_2"/>
    <property type="match status" value="1"/>
</dbReference>
<evidence type="ECO:0000313" key="14">
    <source>
        <dbReference type="Proteomes" id="UP000037904"/>
    </source>
</evidence>
<dbReference type="SUPFAM" id="SSF51445">
    <property type="entry name" value="(Trans)glycosidases"/>
    <property type="match status" value="1"/>
</dbReference>
<feature type="region of interest" description="Disordered" evidence="9">
    <location>
        <begin position="1397"/>
        <end position="1443"/>
    </location>
</feature>
<dbReference type="PROSITE" id="PS00138">
    <property type="entry name" value="SUBTILASE_SER"/>
    <property type="match status" value="1"/>
</dbReference>
<evidence type="ECO:0000256" key="8">
    <source>
        <dbReference type="PROSITE-ProRule" id="PRU01240"/>
    </source>
</evidence>
<feature type="active site" description="Charge relay system" evidence="8">
    <location>
        <position position="1126"/>
    </location>
</feature>
<evidence type="ECO:0000313" key="13">
    <source>
        <dbReference type="EMBL" id="KPA39746.1"/>
    </source>
</evidence>
<dbReference type="PANTHER" id="PTHR11177:SF333">
    <property type="entry name" value="CHITINASE"/>
    <property type="match status" value="1"/>
</dbReference>
<dbReference type="Gene3D" id="3.30.60.10">
    <property type="entry name" value="Endochitinase-like"/>
    <property type="match status" value="1"/>
</dbReference>
<evidence type="ECO:0000256" key="10">
    <source>
        <dbReference type="SAM" id="SignalP"/>
    </source>
</evidence>
<dbReference type="GO" id="GO:0004252">
    <property type="term" value="F:serine-type endopeptidase activity"/>
    <property type="evidence" value="ECO:0007669"/>
    <property type="project" value="UniProtKB-UniRule"/>
</dbReference>
<evidence type="ECO:0000256" key="4">
    <source>
        <dbReference type="ARBA" id="ARBA00022670"/>
    </source>
</evidence>
<dbReference type="InterPro" id="IPR011583">
    <property type="entry name" value="Chitinase_II/V-like_cat"/>
</dbReference>
<feature type="signal peptide" evidence="10">
    <location>
        <begin position="1"/>
        <end position="26"/>
    </location>
</feature>
<dbReference type="InterPro" id="IPR000209">
    <property type="entry name" value="Peptidase_S8/S53_dom"/>
</dbReference>
<name>A0A0M9EUH1_FUSLA</name>
<gene>
    <name evidence="13" type="ORF">FLAG1_07400</name>
</gene>
<keyword evidence="5 8" id="KW-0378">Hydrolase</keyword>
<feature type="domain" description="GH18" evidence="12">
    <location>
        <begin position="206"/>
        <end position="559"/>
    </location>
</feature>
<dbReference type="InterPro" id="IPR023828">
    <property type="entry name" value="Peptidase_S8_Ser-AS"/>
</dbReference>
<evidence type="ECO:0000259" key="12">
    <source>
        <dbReference type="PROSITE" id="PS51910"/>
    </source>
</evidence>
<evidence type="ECO:0000256" key="2">
    <source>
        <dbReference type="ARBA" id="ARBA00012729"/>
    </source>
</evidence>
<dbReference type="PROSITE" id="PS51892">
    <property type="entry name" value="SUBTILASE"/>
    <property type="match status" value="1"/>
</dbReference>
<keyword evidence="3 7" id="KW-0147">Chitin-binding</keyword>
<dbReference type="SUPFAM" id="SSF52743">
    <property type="entry name" value="Subtilisin-like"/>
    <property type="match status" value="1"/>
</dbReference>
<keyword evidence="7" id="KW-1015">Disulfide bond</keyword>
<dbReference type="InterPro" id="IPR050314">
    <property type="entry name" value="Glycosyl_Hydrlase_18"/>
</dbReference>
<proteinExistence type="inferred from homology"/>
<dbReference type="EMBL" id="JXCE01000174">
    <property type="protein sequence ID" value="KPA39746.1"/>
    <property type="molecule type" value="Genomic_DNA"/>
</dbReference>
<protein>
    <recommendedName>
        <fullName evidence="2">chitinase</fullName>
        <ecNumber evidence="2">3.2.1.14</ecNumber>
    </recommendedName>
</protein>
<dbReference type="GO" id="GO:0006508">
    <property type="term" value="P:proteolysis"/>
    <property type="evidence" value="ECO:0007669"/>
    <property type="project" value="UniProtKB-KW"/>
</dbReference>
<evidence type="ECO:0000256" key="9">
    <source>
        <dbReference type="SAM" id="MobiDB-lite"/>
    </source>
</evidence>
<dbReference type="InterPro" id="IPR017853">
    <property type="entry name" value="GH"/>
</dbReference>
<dbReference type="InterPro" id="IPR036852">
    <property type="entry name" value="Peptidase_S8/S53_dom_sf"/>
</dbReference>
<dbReference type="GO" id="GO:0008843">
    <property type="term" value="F:endochitinase activity"/>
    <property type="evidence" value="ECO:0007669"/>
    <property type="project" value="UniProtKB-EC"/>
</dbReference>
<feature type="region of interest" description="Disordered" evidence="9">
    <location>
        <begin position="1019"/>
        <end position="1067"/>
    </location>
</feature>
<organism evidence="13 14">
    <name type="scientific">Fusarium langsethiae</name>
    <dbReference type="NCBI Taxonomy" id="179993"/>
    <lineage>
        <taxon>Eukaryota</taxon>
        <taxon>Fungi</taxon>
        <taxon>Dikarya</taxon>
        <taxon>Ascomycota</taxon>
        <taxon>Pezizomycotina</taxon>
        <taxon>Sordariomycetes</taxon>
        <taxon>Hypocreomycetidae</taxon>
        <taxon>Hypocreales</taxon>
        <taxon>Nectriaceae</taxon>
        <taxon>Fusarium</taxon>
    </lineage>
</organism>
<evidence type="ECO:0000256" key="6">
    <source>
        <dbReference type="ARBA" id="ARBA00022825"/>
    </source>
</evidence>
<feature type="active site" description="Charge relay system" evidence="8">
    <location>
        <position position="1332"/>
    </location>
</feature>
<dbReference type="Gene3D" id="3.40.50.200">
    <property type="entry name" value="Peptidase S8/S53 domain"/>
    <property type="match status" value="1"/>
</dbReference>
<dbReference type="Pfam" id="PF00082">
    <property type="entry name" value="Peptidase_S8"/>
    <property type="match status" value="1"/>
</dbReference>
<dbReference type="CDD" id="cd00306">
    <property type="entry name" value="Peptidases_S8_S53"/>
    <property type="match status" value="1"/>
</dbReference>
<feature type="domain" description="Chitin-binding type-1" evidence="11">
    <location>
        <begin position="137"/>
        <end position="191"/>
    </location>
</feature>
<dbReference type="SUPFAM" id="SSF54556">
    <property type="entry name" value="Chitinase insertion domain"/>
    <property type="match status" value="1"/>
</dbReference>
<dbReference type="Gene3D" id="3.10.50.10">
    <property type="match status" value="1"/>
</dbReference>
<dbReference type="InterPro" id="IPR036861">
    <property type="entry name" value="Endochitinase-like_sf"/>
</dbReference>
<dbReference type="CDD" id="cd00035">
    <property type="entry name" value="ChtBD1"/>
    <property type="match status" value="2"/>
</dbReference>
<feature type="region of interest" description="Disordered" evidence="9">
    <location>
        <begin position="687"/>
        <end position="713"/>
    </location>
</feature>
<dbReference type="SMART" id="SM00270">
    <property type="entry name" value="ChtBD1"/>
    <property type="match status" value="2"/>
</dbReference>